<feature type="domain" description="NlpC/P60" evidence="5">
    <location>
        <begin position="1"/>
        <end position="130"/>
    </location>
</feature>
<gene>
    <name evidence="6" type="ordered locus">Tresu_0858</name>
</gene>
<dbReference type="RefSeq" id="WP_013701078.1">
    <property type="nucleotide sequence ID" value="NC_015385.1"/>
</dbReference>
<keyword evidence="4" id="KW-0788">Thiol protease</keyword>
<dbReference type="SUPFAM" id="SSF54001">
    <property type="entry name" value="Cysteine proteinases"/>
    <property type="match status" value="1"/>
</dbReference>
<dbReference type="AlphaFoldDB" id="F2NY34"/>
<evidence type="ECO:0000256" key="1">
    <source>
        <dbReference type="ARBA" id="ARBA00007074"/>
    </source>
</evidence>
<dbReference type="EMBL" id="CP002631">
    <property type="protein sequence ID" value="AEB13785.1"/>
    <property type="molecule type" value="Genomic_DNA"/>
</dbReference>
<evidence type="ECO:0000256" key="3">
    <source>
        <dbReference type="ARBA" id="ARBA00022801"/>
    </source>
</evidence>
<accession>F2NY34</accession>
<sequence length="131" mass="14678">MSIQQKYFEELRKFEGAPYVWGGSSPSGSDCSGSVCSAVSHSLGTRLRVTADELYRRFFTENVKSFCNSNFLYAAFFLDAQGRAVHVAGWCGACYVNVSRLEENKCGAFRSESEMKLMYSHLRMVKRGLAV</sequence>
<dbReference type="InterPro" id="IPR000064">
    <property type="entry name" value="NLP_P60_dom"/>
</dbReference>
<keyword evidence="3" id="KW-0378">Hydrolase</keyword>
<evidence type="ECO:0000256" key="4">
    <source>
        <dbReference type="ARBA" id="ARBA00022807"/>
    </source>
</evidence>
<dbReference type="HOGENOM" id="CLU_1926652_0_0_12"/>
<dbReference type="STRING" id="869209.Tresu_0858"/>
<dbReference type="OrthoDB" id="359492at2"/>
<dbReference type="KEGG" id="tsu:Tresu_0858"/>
<evidence type="ECO:0000313" key="6">
    <source>
        <dbReference type="EMBL" id="AEB13785.1"/>
    </source>
</evidence>
<organism evidence="6 7">
    <name type="scientific">Treponema succinifaciens (strain ATCC 33096 / DSM 2489 / 6091)</name>
    <dbReference type="NCBI Taxonomy" id="869209"/>
    <lineage>
        <taxon>Bacteria</taxon>
        <taxon>Pseudomonadati</taxon>
        <taxon>Spirochaetota</taxon>
        <taxon>Spirochaetia</taxon>
        <taxon>Spirochaetales</taxon>
        <taxon>Treponemataceae</taxon>
        <taxon>Treponema</taxon>
    </lineage>
</organism>
<keyword evidence="2" id="KW-0645">Protease</keyword>
<evidence type="ECO:0000259" key="5">
    <source>
        <dbReference type="PROSITE" id="PS51935"/>
    </source>
</evidence>
<protein>
    <submittedName>
        <fullName evidence="6">NLP/P60 protein</fullName>
    </submittedName>
</protein>
<proteinExistence type="inferred from homology"/>
<reference evidence="6 7" key="1">
    <citation type="journal article" date="2011" name="Stand. Genomic Sci.">
        <title>Complete genome sequence of Treponema succinifaciens type strain (6091).</title>
        <authorList>
            <person name="Han C."/>
            <person name="Gronow S."/>
            <person name="Teshima H."/>
            <person name="Lapidus A."/>
            <person name="Nolan M."/>
            <person name="Lucas S."/>
            <person name="Hammon N."/>
            <person name="Deshpande S."/>
            <person name="Cheng J.F."/>
            <person name="Zeytun A."/>
            <person name="Tapia R."/>
            <person name="Goodwin L."/>
            <person name="Pitluck S."/>
            <person name="Liolios K."/>
            <person name="Pagani I."/>
            <person name="Ivanova N."/>
            <person name="Mavromatis K."/>
            <person name="Mikhailova N."/>
            <person name="Huntemann M."/>
            <person name="Pati A."/>
            <person name="Chen A."/>
            <person name="Palaniappan K."/>
            <person name="Land M."/>
            <person name="Hauser L."/>
            <person name="Brambilla E.M."/>
            <person name="Rohde M."/>
            <person name="Goker M."/>
            <person name="Woyke T."/>
            <person name="Bristow J."/>
            <person name="Eisen J.A."/>
            <person name="Markowitz V."/>
            <person name="Hugenholtz P."/>
            <person name="Kyrpides N.C."/>
            <person name="Klenk H.P."/>
            <person name="Detter J.C."/>
        </authorList>
    </citation>
    <scope>NUCLEOTIDE SEQUENCE [LARGE SCALE GENOMIC DNA]</scope>
    <source>
        <strain evidence="7">ATCC 33096 / DSM 2489 / 6091</strain>
    </source>
</reference>
<keyword evidence="7" id="KW-1185">Reference proteome</keyword>
<dbReference type="GO" id="GO:0006508">
    <property type="term" value="P:proteolysis"/>
    <property type="evidence" value="ECO:0007669"/>
    <property type="project" value="UniProtKB-KW"/>
</dbReference>
<dbReference type="PROSITE" id="PS51935">
    <property type="entry name" value="NLPC_P60"/>
    <property type="match status" value="1"/>
</dbReference>
<dbReference type="Gene3D" id="3.90.1720.10">
    <property type="entry name" value="endopeptidase domain like (from Nostoc punctiforme)"/>
    <property type="match status" value="1"/>
</dbReference>
<dbReference type="eggNOG" id="ENOG5032EXD">
    <property type="taxonomic scope" value="Bacteria"/>
</dbReference>
<dbReference type="GeneID" id="302999840"/>
<dbReference type="GO" id="GO:0008234">
    <property type="term" value="F:cysteine-type peptidase activity"/>
    <property type="evidence" value="ECO:0007669"/>
    <property type="project" value="UniProtKB-KW"/>
</dbReference>
<dbReference type="Pfam" id="PF00877">
    <property type="entry name" value="NLPC_P60"/>
    <property type="match status" value="1"/>
</dbReference>
<dbReference type="Proteomes" id="UP000006852">
    <property type="component" value="Chromosome"/>
</dbReference>
<evidence type="ECO:0000313" key="7">
    <source>
        <dbReference type="Proteomes" id="UP000006852"/>
    </source>
</evidence>
<evidence type="ECO:0000256" key="2">
    <source>
        <dbReference type="ARBA" id="ARBA00022670"/>
    </source>
</evidence>
<name>F2NY34_TRES6</name>
<comment type="similarity">
    <text evidence="1">Belongs to the peptidase C40 family.</text>
</comment>
<reference evidence="7" key="2">
    <citation type="submission" date="2011-04" db="EMBL/GenBank/DDBJ databases">
        <title>The complete genome of chromosome of Treponema succinifaciens DSM 2489.</title>
        <authorList>
            <person name="Lucas S."/>
            <person name="Copeland A."/>
            <person name="Lapidus A."/>
            <person name="Bruce D."/>
            <person name="Goodwin L."/>
            <person name="Pitluck S."/>
            <person name="Peters L."/>
            <person name="Kyrpides N."/>
            <person name="Mavromatis K."/>
            <person name="Ivanova N."/>
            <person name="Ovchinnikova G."/>
            <person name="Teshima H."/>
            <person name="Detter J.C."/>
            <person name="Tapia R."/>
            <person name="Han C."/>
            <person name="Land M."/>
            <person name="Hauser L."/>
            <person name="Markowitz V."/>
            <person name="Cheng J.-F."/>
            <person name="Hugenholtz P."/>
            <person name="Woyke T."/>
            <person name="Wu D."/>
            <person name="Gronow S."/>
            <person name="Wellnitz S."/>
            <person name="Brambilla E."/>
            <person name="Klenk H.-P."/>
            <person name="Eisen J.A."/>
        </authorList>
    </citation>
    <scope>NUCLEOTIDE SEQUENCE [LARGE SCALE GENOMIC DNA]</scope>
    <source>
        <strain evidence="7">ATCC 33096 / DSM 2489 / 6091</strain>
    </source>
</reference>
<dbReference type="InterPro" id="IPR038765">
    <property type="entry name" value="Papain-like_cys_pep_sf"/>
</dbReference>